<dbReference type="InterPro" id="IPR036412">
    <property type="entry name" value="HAD-like_sf"/>
</dbReference>
<dbReference type="Gene3D" id="3.40.50.1000">
    <property type="entry name" value="HAD superfamily/HAD-like"/>
    <property type="match status" value="1"/>
</dbReference>
<gene>
    <name evidence="1" type="ORF">SAMN05720469_10220</name>
</gene>
<organism evidence="1 2">
    <name type="scientific">Fibrobacter intestinalis</name>
    <dbReference type="NCBI Taxonomy" id="28122"/>
    <lineage>
        <taxon>Bacteria</taxon>
        <taxon>Pseudomonadati</taxon>
        <taxon>Fibrobacterota</taxon>
        <taxon>Fibrobacteria</taxon>
        <taxon>Fibrobacterales</taxon>
        <taxon>Fibrobacteraceae</taxon>
        <taxon>Fibrobacter</taxon>
    </lineage>
</organism>
<dbReference type="RefSeq" id="WP_073301980.1">
    <property type="nucleotide sequence ID" value="NZ_FRAW01000002.1"/>
</dbReference>
<dbReference type="Gene3D" id="1.10.150.450">
    <property type="match status" value="1"/>
</dbReference>
<keyword evidence="2" id="KW-1185">Reference proteome</keyword>
<dbReference type="InterPro" id="IPR023214">
    <property type="entry name" value="HAD_sf"/>
</dbReference>
<accession>A0A1M6QAE1</accession>
<name>A0A1M6QAE1_9BACT</name>
<dbReference type="SFLD" id="SFLDG01132">
    <property type="entry name" value="C1.5.3:_5'-Nucleotidase_Like"/>
    <property type="match status" value="1"/>
</dbReference>
<dbReference type="SFLD" id="SFLDG01129">
    <property type="entry name" value="C1.5:_HAD__Beta-PGM__Phosphata"/>
    <property type="match status" value="1"/>
</dbReference>
<dbReference type="EMBL" id="FRAW01000002">
    <property type="protein sequence ID" value="SHK17264.1"/>
    <property type="molecule type" value="Genomic_DNA"/>
</dbReference>
<reference evidence="2" key="1">
    <citation type="submission" date="2016-11" db="EMBL/GenBank/DDBJ databases">
        <authorList>
            <person name="Varghese N."/>
            <person name="Submissions S."/>
        </authorList>
    </citation>
    <scope>NUCLEOTIDE SEQUENCE [LARGE SCALE GENOMIC DNA]</scope>
    <source>
        <strain evidence="2">UWOS</strain>
    </source>
</reference>
<protein>
    <submittedName>
        <fullName evidence="1">Putative hydrolase of the HAD superfamily</fullName>
    </submittedName>
</protein>
<keyword evidence="1" id="KW-0378">Hydrolase</keyword>
<dbReference type="Proteomes" id="UP000184275">
    <property type="component" value="Unassembled WGS sequence"/>
</dbReference>
<evidence type="ECO:0000313" key="2">
    <source>
        <dbReference type="Proteomes" id="UP000184275"/>
    </source>
</evidence>
<evidence type="ECO:0000313" key="1">
    <source>
        <dbReference type="EMBL" id="SHK17264.1"/>
    </source>
</evidence>
<dbReference type="InterPro" id="IPR010237">
    <property type="entry name" value="Pyr-5-nucltdase"/>
</dbReference>
<sequence length="226" mass="25976">MTGIQNDASCVWLFDYDLTLYSQSERAVLDSLDRRISLYVQKIAGCSLEEAQKIRKDYWNDFGTTLSGLRRVFGVDPDDFFDFIHQPENLIYPEEAPQKRELLQSLWGARYIFTNGRSDWSREGSLRMGILGCFVRIVGLENLNWEGKPQTAAYEKMESVLREDGVWDGRDPSRIILLDDSARNLEPAARRGWKTVWVNPASEESGTFAFAHIADLMELPRLLTRS</sequence>
<dbReference type="PANTHER" id="PTHR12725">
    <property type="entry name" value="HALOACID DEHALOGENASE-LIKE HYDROLASE"/>
    <property type="match status" value="1"/>
</dbReference>
<dbReference type="SUPFAM" id="SSF56784">
    <property type="entry name" value="HAD-like"/>
    <property type="match status" value="1"/>
</dbReference>
<dbReference type="GO" id="GO:0016787">
    <property type="term" value="F:hydrolase activity"/>
    <property type="evidence" value="ECO:0007669"/>
    <property type="project" value="UniProtKB-KW"/>
</dbReference>
<dbReference type="SFLD" id="SFLDS00003">
    <property type="entry name" value="Haloacid_Dehalogenase"/>
    <property type="match status" value="1"/>
</dbReference>
<dbReference type="AlphaFoldDB" id="A0A1M6QAE1"/>
<proteinExistence type="predicted"/>
<dbReference type="PANTHER" id="PTHR12725:SF117">
    <property type="entry name" value="HALOACID DEHALOGENASE-LIKE HYDROLASE"/>
    <property type="match status" value="1"/>
</dbReference>